<dbReference type="PATRIC" id="fig|1354255.3.peg.4218"/>
<dbReference type="RefSeq" id="WP_064556212.1">
    <property type="nucleotide sequence ID" value="NZ_LXEO01000066.1"/>
</dbReference>
<dbReference type="EMBL" id="LXEO01000066">
    <property type="protein sequence ID" value="OAT14926.1"/>
    <property type="molecule type" value="Genomic_DNA"/>
</dbReference>
<proteinExistence type="predicted"/>
<evidence type="ECO:0000313" key="2">
    <source>
        <dbReference type="Proteomes" id="UP000078286"/>
    </source>
</evidence>
<name>A0A1B7HH16_9ENTR</name>
<comment type="caution">
    <text evidence="1">The sequence shown here is derived from an EMBL/GenBank/DDBJ whole genome shotgun (WGS) entry which is preliminary data.</text>
</comment>
<dbReference type="Proteomes" id="UP000078286">
    <property type="component" value="Unassembled WGS sequence"/>
</dbReference>
<dbReference type="AlphaFoldDB" id="A0A1B7HH16"/>
<gene>
    <name evidence="1" type="ORF">M979_4101</name>
</gene>
<keyword evidence="2" id="KW-1185">Reference proteome</keyword>
<sequence>MSGNREFPIRMLPAIVGNAIYEVVQHTQAPLPMVVAEMLGVISLACQNRIDVCRLNNLRGPTSLFIVTIAESGERKSTVSKLLMKPIYQMEERLFEQYKQELINWQYNVKIFKAEEKALMSKLKSDIRCGKDPTMARECLKILQDSYPVEPVRYKLTFNDTTPAAIKEYLCGEWRSVGIISDEAGTVFNGYTLNELPFVNKMWDGSIYSVERKNAPEILIKNARLTLSLQVQPVVINRYIERKGDVAKGIGFFARTLICHPFSTQGYRQITNPVVSSEHLPVFHERLMEIVNESIINKDERICLHFSPEAGQRWVAFYNKVETEMRLIGFLSDFKDYASKVAENMARIAALLHYFNGNEGDISLTAVEAAVEISAWYVEEYIKLFSKPQELDLINTDANELYWWMKEYCSQNFVPYIRKNTILQYGPNRFRERNKTNELLSTLYSQGKISTYKKGKTLFIQPMDSLAVI</sequence>
<reference evidence="1 2" key="1">
    <citation type="submission" date="2016-04" db="EMBL/GenBank/DDBJ databases">
        <title>ATOL: Assembling a taxonomically balanced genome-scale reconstruction of the evolutionary history of the Enterobacteriaceae.</title>
        <authorList>
            <person name="Plunkett G.III."/>
            <person name="Neeno-Eckwall E.C."/>
            <person name="Glasner J.D."/>
            <person name="Perna N.T."/>
        </authorList>
    </citation>
    <scope>NUCLEOTIDE SEQUENCE [LARGE SCALE GENOMIC DNA]</scope>
    <source>
        <strain evidence="1 2">ATCC 51607</strain>
    </source>
</reference>
<accession>A0A1B7HH16</accession>
<evidence type="ECO:0000313" key="1">
    <source>
        <dbReference type="EMBL" id="OAT14926.1"/>
    </source>
</evidence>
<dbReference type="InterPro" id="IPR025048">
    <property type="entry name" value="DUF3987"/>
</dbReference>
<dbReference type="Pfam" id="PF13148">
    <property type="entry name" value="DUF3987"/>
    <property type="match status" value="1"/>
</dbReference>
<organism evidence="1 2">
    <name type="scientific">Buttiauxella noackiae ATCC 51607</name>
    <dbReference type="NCBI Taxonomy" id="1354255"/>
    <lineage>
        <taxon>Bacteria</taxon>
        <taxon>Pseudomonadati</taxon>
        <taxon>Pseudomonadota</taxon>
        <taxon>Gammaproteobacteria</taxon>
        <taxon>Enterobacterales</taxon>
        <taxon>Enterobacteriaceae</taxon>
        <taxon>Buttiauxella</taxon>
    </lineage>
</organism>
<protein>
    <recommendedName>
        <fullName evidence="3">DUF3987 domain-containing protein</fullName>
    </recommendedName>
</protein>
<evidence type="ECO:0008006" key="3">
    <source>
        <dbReference type="Google" id="ProtNLM"/>
    </source>
</evidence>